<proteinExistence type="predicted"/>
<dbReference type="EMBL" id="MT144129">
    <property type="protein sequence ID" value="QJA49301.1"/>
    <property type="molecule type" value="Genomic_DNA"/>
</dbReference>
<reference evidence="1" key="1">
    <citation type="submission" date="2020-03" db="EMBL/GenBank/DDBJ databases">
        <title>The deep terrestrial virosphere.</title>
        <authorList>
            <person name="Holmfeldt K."/>
            <person name="Nilsson E."/>
            <person name="Simone D."/>
            <person name="Lopez-Fernandez M."/>
            <person name="Wu X."/>
            <person name="de Brujin I."/>
            <person name="Lundin D."/>
            <person name="Andersson A."/>
            <person name="Bertilsson S."/>
            <person name="Dopson M."/>
        </authorList>
    </citation>
    <scope>NUCLEOTIDE SEQUENCE</scope>
    <source>
        <strain evidence="1">TM448A01288</strain>
    </source>
</reference>
<evidence type="ECO:0000313" key="1">
    <source>
        <dbReference type="EMBL" id="QJA49301.1"/>
    </source>
</evidence>
<organism evidence="1">
    <name type="scientific">viral metagenome</name>
    <dbReference type="NCBI Taxonomy" id="1070528"/>
    <lineage>
        <taxon>unclassified sequences</taxon>
        <taxon>metagenomes</taxon>
        <taxon>organismal metagenomes</taxon>
    </lineage>
</organism>
<protein>
    <submittedName>
        <fullName evidence="1">Uncharacterized protein</fullName>
    </submittedName>
</protein>
<gene>
    <name evidence="1" type="ORF">TM448A01288_0013</name>
</gene>
<sequence length="154" mass="16181">MATQVQRSAKLISPAKVHYYPEAASQSFLKGEFVYLVSGKLTVVPAAVNSQVKIAGMALQDATGTTDTALAIAVAEEGVLFEMNATGAVTAITHVGGSYNLTITSNKHYIDLNAATFPRFKVKALSPRDAVGDTYGRVLVEVLGSICQLSGQTS</sequence>
<accession>A0A6H1ZPF3</accession>
<name>A0A6H1ZPF3_9ZZZZ</name>
<dbReference type="AlphaFoldDB" id="A0A6H1ZPF3"/>